<protein>
    <submittedName>
        <fullName evidence="3">Pyruvate synthase subunit beta</fullName>
    </submittedName>
</protein>
<sequence length="251" mass="28187">MSEYTNLCHPEFISAVSVPLFHTAFETAAITASGLKYGLLAQGIDDVNVVAWAGDGGTFDIGFQAISGAAERNDDILYVVYDNEAYMNTGIQRSSATPYGAWTTTTPKNHPKDRPKKDLVEIIAAHRVPFVATASVAYPEDLIKKFEKAKNTKGFKLIHIFAPCPTGWKMPPELSIESARLAVQTRVFPVYEVENGVHYKLNINVKNPKPVEEYLKIQGRFRHLKEDDIKVIQGNVDREWELLMRKVETFK</sequence>
<keyword evidence="3" id="KW-0670">Pyruvate</keyword>
<dbReference type="PANTHER" id="PTHR42897">
    <property type="entry name" value="PYRUVATE SYNTHASE SUBUNIT PORB"/>
    <property type="match status" value="1"/>
</dbReference>
<evidence type="ECO:0000259" key="2">
    <source>
        <dbReference type="Pfam" id="PF02775"/>
    </source>
</evidence>
<gene>
    <name evidence="3" type="ORF">DRP44_01155</name>
</gene>
<dbReference type="InterPro" id="IPR029061">
    <property type="entry name" value="THDP-binding"/>
</dbReference>
<evidence type="ECO:0000313" key="3">
    <source>
        <dbReference type="EMBL" id="RKX67848.1"/>
    </source>
</evidence>
<dbReference type="Gene3D" id="3.40.50.970">
    <property type="match status" value="1"/>
</dbReference>
<dbReference type="InterPro" id="IPR011766">
    <property type="entry name" value="TPP_enzyme_TPP-bd"/>
</dbReference>
<dbReference type="PANTHER" id="PTHR42897:SF2">
    <property type="entry name" value="PYRUVATE SYNTHASE SUBUNIT PORB"/>
    <property type="match status" value="1"/>
</dbReference>
<dbReference type="AlphaFoldDB" id="A0A660SAN3"/>
<proteinExistence type="predicted"/>
<dbReference type="Proteomes" id="UP000282321">
    <property type="component" value="Unassembled WGS sequence"/>
</dbReference>
<dbReference type="SUPFAM" id="SSF52518">
    <property type="entry name" value="Thiamin diphosphate-binding fold (THDP-binding)"/>
    <property type="match status" value="1"/>
</dbReference>
<evidence type="ECO:0000313" key="4">
    <source>
        <dbReference type="Proteomes" id="UP000282321"/>
    </source>
</evidence>
<name>A0A660SAN3_UNCT6</name>
<comment type="caution">
    <text evidence="3">The sequence shown here is derived from an EMBL/GenBank/DDBJ whole genome shotgun (WGS) entry which is preliminary data.</text>
</comment>
<keyword evidence="1" id="KW-0560">Oxidoreductase</keyword>
<organism evidence="3 4">
    <name type="scientific">candidate division TA06 bacterium</name>
    <dbReference type="NCBI Taxonomy" id="2250710"/>
    <lineage>
        <taxon>Bacteria</taxon>
        <taxon>Bacteria division TA06</taxon>
    </lineage>
</organism>
<reference evidence="3 4" key="1">
    <citation type="submission" date="2018-06" db="EMBL/GenBank/DDBJ databases">
        <title>Extensive metabolic versatility and redundancy in microbially diverse, dynamic hydrothermal sediments.</title>
        <authorList>
            <person name="Dombrowski N."/>
            <person name="Teske A."/>
            <person name="Baker B.J."/>
        </authorList>
    </citation>
    <scope>NUCLEOTIDE SEQUENCE [LARGE SCALE GENOMIC DNA]</scope>
    <source>
        <strain evidence="3">B35_G9</strain>
    </source>
</reference>
<dbReference type="GO" id="GO:0016491">
    <property type="term" value="F:oxidoreductase activity"/>
    <property type="evidence" value="ECO:0007669"/>
    <property type="project" value="UniProtKB-KW"/>
</dbReference>
<accession>A0A660SAN3</accession>
<dbReference type="Pfam" id="PF02775">
    <property type="entry name" value="TPP_enzyme_C"/>
    <property type="match status" value="1"/>
</dbReference>
<feature type="domain" description="Thiamine pyrophosphate enzyme TPP-binding" evidence="2">
    <location>
        <begin position="21"/>
        <end position="160"/>
    </location>
</feature>
<dbReference type="InterPro" id="IPR051479">
    <property type="entry name" value="PorB-like"/>
</dbReference>
<dbReference type="GO" id="GO:0030976">
    <property type="term" value="F:thiamine pyrophosphate binding"/>
    <property type="evidence" value="ECO:0007669"/>
    <property type="project" value="InterPro"/>
</dbReference>
<evidence type="ECO:0000256" key="1">
    <source>
        <dbReference type="ARBA" id="ARBA00023002"/>
    </source>
</evidence>
<dbReference type="EMBL" id="QNBC01000008">
    <property type="protein sequence ID" value="RKX67848.1"/>
    <property type="molecule type" value="Genomic_DNA"/>
</dbReference>